<dbReference type="InterPro" id="IPR010982">
    <property type="entry name" value="Lambda_DNA-bd_dom_sf"/>
</dbReference>
<keyword evidence="2" id="KW-0238">DNA-binding</keyword>
<keyword evidence="3" id="KW-0804">Transcription</keyword>
<evidence type="ECO:0000256" key="2">
    <source>
        <dbReference type="ARBA" id="ARBA00023125"/>
    </source>
</evidence>
<dbReference type="SMART" id="SM00354">
    <property type="entry name" value="HTH_LACI"/>
    <property type="match status" value="1"/>
</dbReference>
<evidence type="ECO:0000256" key="1">
    <source>
        <dbReference type="ARBA" id="ARBA00023015"/>
    </source>
</evidence>
<accession>A0A252F4Q1</accession>
<keyword evidence="1" id="KW-0805">Transcription regulation</keyword>
<dbReference type="CDD" id="cd01392">
    <property type="entry name" value="HTH_LacI"/>
    <property type="match status" value="1"/>
</dbReference>
<keyword evidence="6" id="KW-1185">Reference proteome</keyword>
<dbReference type="Proteomes" id="UP000194903">
    <property type="component" value="Unassembled WGS sequence"/>
</dbReference>
<evidence type="ECO:0000256" key="3">
    <source>
        <dbReference type="ARBA" id="ARBA00023163"/>
    </source>
</evidence>
<dbReference type="GO" id="GO:0000976">
    <property type="term" value="F:transcription cis-regulatory region binding"/>
    <property type="evidence" value="ECO:0007669"/>
    <property type="project" value="TreeGrafter"/>
</dbReference>
<comment type="caution">
    <text evidence="5">The sequence shown here is derived from an EMBL/GenBank/DDBJ whole genome shotgun (WGS) entry which is preliminary data.</text>
</comment>
<name>A0A252F4Q1_9FIRM</name>
<dbReference type="RefSeq" id="WP_087019442.1">
    <property type="nucleotide sequence ID" value="NZ_CP178353.1"/>
</dbReference>
<gene>
    <name evidence="5" type="ORF">CBW42_07665</name>
</gene>
<dbReference type="InterPro" id="IPR001761">
    <property type="entry name" value="Peripla_BP/Lac1_sug-bd_dom"/>
</dbReference>
<dbReference type="SUPFAM" id="SSF53822">
    <property type="entry name" value="Periplasmic binding protein-like I"/>
    <property type="match status" value="1"/>
</dbReference>
<reference evidence="5 6" key="1">
    <citation type="submission" date="2017-05" db="EMBL/GenBank/DDBJ databases">
        <title>Butyricicoccus porcorum sp. nov. a butyrate-producing bacterium from the swine intestinal tract.</title>
        <authorList>
            <person name="Trachsel J."/>
            <person name="Humphrey S."/>
            <person name="Allen H.K."/>
        </authorList>
    </citation>
    <scope>NUCLEOTIDE SEQUENCE [LARGE SCALE GENOMIC DNA]</scope>
    <source>
        <strain evidence="5">BB10</strain>
    </source>
</reference>
<dbReference type="InterPro" id="IPR000843">
    <property type="entry name" value="HTH_LacI"/>
</dbReference>
<organism evidence="5 6">
    <name type="scientific">Butyricicoccus porcorum</name>
    <dbReference type="NCBI Taxonomy" id="1945634"/>
    <lineage>
        <taxon>Bacteria</taxon>
        <taxon>Bacillati</taxon>
        <taxon>Bacillota</taxon>
        <taxon>Clostridia</taxon>
        <taxon>Eubacteriales</taxon>
        <taxon>Butyricicoccaceae</taxon>
        <taxon>Butyricicoccus</taxon>
    </lineage>
</organism>
<proteinExistence type="predicted"/>
<sequence length="326" mass="35750">MTIAEIAKLAGVSKACVSRYLNHGYVSEEKKRKIQTVIDATGYVPSRQAQILRTGKSRLVGVILPKINSESIGGMVAGISSALGDRGFGILLANTENNVEKELRYLELFQQGQVEGVIFLGTLLTPRHRQILQNYPVPVVVLSQQVDYLSCVYNNDHDAAREITRELLDSGRKHVGYIGVTNRDRAVGAARRAGFLEALRERGIEIADEHMIVTGFTLEDGNAAAQQLFERAPKVDAVFCATDTLAVGAMQYIKGVGKRIPEDVAIVGVGHSRMTEIVSPRLTTVHLFYEDGGAEAAKMLLQILESGIDMKKQLKLGYEIIRQDSL</sequence>
<dbReference type="AlphaFoldDB" id="A0A252F4Q1"/>
<evidence type="ECO:0000313" key="6">
    <source>
        <dbReference type="Proteomes" id="UP000194903"/>
    </source>
</evidence>
<dbReference type="EMBL" id="NHOC01000005">
    <property type="protein sequence ID" value="OUM20692.1"/>
    <property type="molecule type" value="Genomic_DNA"/>
</dbReference>
<dbReference type="PANTHER" id="PTHR30146">
    <property type="entry name" value="LACI-RELATED TRANSCRIPTIONAL REPRESSOR"/>
    <property type="match status" value="1"/>
</dbReference>
<protein>
    <submittedName>
        <fullName evidence="5">LacI family transcriptional regulator</fullName>
    </submittedName>
</protein>
<evidence type="ECO:0000313" key="5">
    <source>
        <dbReference type="EMBL" id="OUM20692.1"/>
    </source>
</evidence>
<evidence type="ECO:0000259" key="4">
    <source>
        <dbReference type="PROSITE" id="PS50932"/>
    </source>
</evidence>
<dbReference type="Gene3D" id="3.40.50.2300">
    <property type="match status" value="2"/>
</dbReference>
<feature type="domain" description="HTH lacI-type" evidence="4">
    <location>
        <begin position="1"/>
        <end position="54"/>
    </location>
</feature>
<dbReference type="CDD" id="cd01542">
    <property type="entry name" value="PBP1_TreR-like"/>
    <property type="match status" value="1"/>
</dbReference>
<dbReference type="PROSITE" id="PS50932">
    <property type="entry name" value="HTH_LACI_2"/>
    <property type="match status" value="1"/>
</dbReference>
<dbReference type="SUPFAM" id="SSF47413">
    <property type="entry name" value="lambda repressor-like DNA-binding domains"/>
    <property type="match status" value="1"/>
</dbReference>
<dbReference type="Pfam" id="PF00532">
    <property type="entry name" value="Peripla_BP_1"/>
    <property type="match status" value="1"/>
</dbReference>
<dbReference type="OrthoDB" id="3180992at2"/>
<dbReference type="InterPro" id="IPR028082">
    <property type="entry name" value="Peripla_BP_I"/>
</dbReference>
<dbReference type="Gene3D" id="1.10.260.40">
    <property type="entry name" value="lambda repressor-like DNA-binding domains"/>
    <property type="match status" value="1"/>
</dbReference>
<dbReference type="GO" id="GO:0003700">
    <property type="term" value="F:DNA-binding transcription factor activity"/>
    <property type="evidence" value="ECO:0007669"/>
    <property type="project" value="TreeGrafter"/>
</dbReference>
<dbReference type="Pfam" id="PF00356">
    <property type="entry name" value="LacI"/>
    <property type="match status" value="1"/>
</dbReference>
<dbReference type="PANTHER" id="PTHR30146:SF154">
    <property type="entry name" value="TRANSCRIPTION REGULATOR, MEMBER OF GALR FAMILY"/>
    <property type="match status" value="1"/>
</dbReference>